<feature type="transmembrane region" description="Helical" evidence="7">
    <location>
        <begin position="139"/>
        <end position="165"/>
    </location>
</feature>
<organism evidence="9">
    <name type="scientific">bioreactor metagenome</name>
    <dbReference type="NCBI Taxonomy" id="1076179"/>
    <lineage>
        <taxon>unclassified sequences</taxon>
        <taxon>metagenomes</taxon>
        <taxon>ecological metagenomes</taxon>
    </lineage>
</organism>
<feature type="transmembrane region" description="Helical" evidence="7">
    <location>
        <begin position="116"/>
        <end position="133"/>
    </location>
</feature>
<dbReference type="PANTHER" id="PTHR33362:SF2">
    <property type="entry name" value="TRAP TRANSPORTER LARGE PERMEASE PROTEIN"/>
    <property type="match status" value="1"/>
</dbReference>
<dbReference type="InterPro" id="IPR010656">
    <property type="entry name" value="DctM"/>
</dbReference>
<dbReference type="GO" id="GO:0022857">
    <property type="term" value="F:transmembrane transporter activity"/>
    <property type="evidence" value="ECO:0007669"/>
    <property type="project" value="TreeGrafter"/>
</dbReference>
<evidence type="ECO:0000256" key="1">
    <source>
        <dbReference type="ARBA" id="ARBA00004429"/>
    </source>
</evidence>
<accession>A0A645HUY0</accession>
<sequence length="206" mass="21908">MLTIIIILGGIVGGVFTPTEAAGVAALYSFLLGKFYYRELKFRDIPKMLAEVALTTGQVALMIATASSLAWLFAQQGVPGMIGSFITGITTNKFILLLIINALLLFVGTWLDLSPAVIIFTPILLPIATSVGIDPVHFGVIMVVNLAVGLFTPPVGVCLFVACGIAKCSISYVVKAFIPFLLAMIGVLLLITYMPALVMTIPNLLM</sequence>
<feature type="transmembrane region" description="Helical" evidence="7">
    <location>
        <begin position="94"/>
        <end position="111"/>
    </location>
</feature>
<feature type="transmembrane region" description="Helical" evidence="7">
    <location>
        <begin position="177"/>
        <end position="201"/>
    </location>
</feature>
<dbReference type="GO" id="GO:0005886">
    <property type="term" value="C:plasma membrane"/>
    <property type="evidence" value="ECO:0007669"/>
    <property type="project" value="UniProtKB-SubCell"/>
</dbReference>
<comment type="caution">
    <text evidence="9">The sequence shown here is derived from an EMBL/GenBank/DDBJ whole genome shotgun (WGS) entry which is preliminary data.</text>
</comment>
<keyword evidence="2" id="KW-1003">Cell membrane</keyword>
<evidence type="ECO:0000256" key="5">
    <source>
        <dbReference type="ARBA" id="ARBA00022989"/>
    </source>
</evidence>
<feature type="transmembrane region" description="Helical" evidence="7">
    <location>
        <begin position="6"/>
        <end position="31"/>
    </location>
</feature>
<keyword evidence="5 7" id="KW-1133">Transmembrane helix</keyword>
<dbReference type="EMBL" id="VSSQ01099913">
    <property type="protein sequence ID" value="MPN42282.1"/>
    <property type="molecule type" value="Genomic_DNA"/>
</dbReference>
<evidence type="ECO:0000313" key="9">
    <source>
        <dbReference type="EMBL" id="MPN42282.1"/>
    </source>
</evidence>
<keyword evidence="6 7" id="KW-0472">Membrane</keyword>
<dbReference type="InterPro" id="IPR004681">
    <property type="entry name" value="TRAP_DctM"/>
</dbReference>
<feature type="transmembrane region" description="Helical" evidence="7">
    <location>
        <begin position="52"/>
        <end position="74"/>
    </location>
</feature>
<proteinExistence type="predicted"/>
<evidence type="ECO:0000256" key="7">
    <source>
        <dbReference type="SAM" id="Phobius"/>
    </source>
</evidence>
<feature type="domain" description="TRAP C4-dicarboxylate transport system permease DctM subunit" evidence="8">
    <location>
        <begin position="2"/>
        <end position="197"/>
    </location>
</feature>
<keyword evidence="4 7" id="KW-0812">Transmembrane</keyword>
<dbReference type="AlphaFoldDB" id="A0A645HUY0"/>
<evidence type="ECO:0000256" key="4">
    <source>
        <dbReference type="ARBA" id="ARBA00022692"/>
    </source>
</evidence>
<evidence type="ECO:0000256" key="3">
    <source>
        <dbReference type="ARBA" id="ARBA00022519"/>
    </source>
</evidence>
<name>A0A645HUY0_9ZZZZ</name>
<protein>
    <submittedName>
        <fullName evidence="9">C4-dicarboxylate TRAP transporter large permease protein DctM</fullName>
    </submittedName>
</protein>
<keyword evidence="3" id="KW-0997">Cell inner membrane</keyword>
<reference evidence="9" key="1">
    <citation type="submission" date="2019-08" db="EMBL/GenBank/DDBJ databases">
        <authorList>
            <person name="Kucharzyk K."/>
            <person name="Murdoch R.W."/>
            <person name="Higgins S."/>
            <person name="Loffler F."/>
        </authorList>
    </citation>
    <scope>NUCLEOTIDE SEQUENCE</scope>
</reference>
<evidence type="ECO:0000259" key="8">
    <source>
        <dbReference type="Pfam" id="PF06808"/>
    </source>
</evidence>
<comment type="subcellular location">
    <subcellularLocation>
        <location evidence="1">Cell inner membrane</location>
        <topology evidence="1">Multi-pass membrane protein</topology>
    </subcellularLocation>
</comment>
<gene>
    <name evidence="9" type="primary">dctM_93</name>
    <name evidence="9" type="ORF">SDC9_189839</name>
</gene>
<evidence type="ECO:0000256" key="6">
    <source>
        <dbReference type="ARBA" id="ARBA00023136"/>
    </source>
</evidence>
<evidence type="ECO:0000256" key="2">
    <source>
        <dbReference type="ARBA" id="ARBA00022475"/>
    </source>
</evidence>
<dbReference type="Pfam" id="PF06808">
    <property type="entry name" value="DctM"/>
    <property type="match status" value="1"/>
</dbReference>
<dbReference type="PANTHER" id="PTHR33362">
    <property type="entry name" value="SIALIC ACID TRAP TRANSPORTER PERMEASE PROTEIN SIAT-RELATED"/>
    <property type="match status" value="1"/>
</dbReference>